<dbReference type="EMBL" id="LSRX01001368">
    <property type="protein sequence ID" value="OLP80561.1"/>
    <property type="molecule type" value="Genomic_DNA"/>
</dbReference>
<comment type="caution">
    <text evidence="1">The sequence shown here is derived from an EMBL/GenBank/DDBJ whole genome shotgun (WGS) entry which is preliminary data.</text>
</comment>
<reference evidence="1 2" key="1">
    <citation type="submission" date="2016-02" db="EMBL/GenBank/DDBJ databases">
        <title>Genome analysis of coral dinoflagellate symbionts highlights evolutionary adaptations to a symbiotic lifestyle.</title>
        <authorList>
            <person name="Aranda M."/>
            <person name="Li Y."/>
            <person name="Liew Y.J."/>
            <person name="Baumgarten S."/>
            <person name="Simakov O."/>
            <person name="Wilson M."/>
            <person name="Piel J."/>
            <person name="Ashoor H."/>
            <person name="Bougouffa S."/>
            <person name="Bajic V.B."/>
            <person name="Ryu T."/>
            <person name="Ravasi T."/>
            <person name="Bayer T."/>
            <person name="Micklem G."/>
            <person name="Kim H."/>
            <person name="Bhak J."/>
            <person name="Lajeunesse T.C."/>
            <person name="Voolstra C.R."/>
        </authorList>
    </citation>
    <scope>NUCLEOTIDE SEQUENCE [LARGE SCALE GENOMIC DNA]</scope>
    <source>
        <strain evidence="1 2">CCMP2467</strain>
    </source>
</reference>
<evidence type="ECO:0000313" key="2">
    <source>
        <dbReference type="Proteomes" id="UP000186817"/>
    </source>
</evidence>
<dbReference type="OrthoDB" id="10277288at2759"/>
<proteinExistence type="predicted"/>
<accession>A0A1Q9CCA5</accession>
<protein>
    <submittedName>
        <fullName evidence="1">Uncharacterized protein</fullName>
    </submittedName>
</protein>
<organism evidence="1 2">
    <name type="scientific">Symbiodinium microadriaticum</name>
    <name type="common">Dinoflagellate</name>
    <name type="synonym">Zooxanthella microadriatica</name>
    <dbReference type="NCBI Taxonomy" id="2951"/>
    <lineage>
        <taxon>Eukaryota</taxon>
        <taxon>Sar</taxon>
        <taxon>Alveolata</taxon>
        <taxon>Dinophyceae</taxon>
        <taxon>Suessiales</taxon>
        <taxon>Symbiodiniaceae</taxon>
        <taxon>Symbiodinium</taxon>
    </lineage>
</organism>
<keyword evidence="2" id="KW-1185">Reference proteome</keyword>
<gene>
    <name evidence="1" type="ORF">AK812_SmicGene39002</name>
</gene>
<dbReference type="AlphaFoldDB" id="A0A1Q9CCA5"/>
<evidence type="ECO:0000313" key="1">
    <source>
        <dbReference type="EMBL" id="OLP80561.1"/>
    </source>
</evidence>
<name>A0A1Q9CCA5_SYMMI</name>
<dbReference type="Proteomes" id="UP000186817">
    <property type="component" value="Unassembled WGS sequence"/>
</dbReference>
<sequence>MHLAKRQIGSRCAKRHGADVLTRAGNLKPACPCLLPCQAAKSAAQRLEVMALASARGSSLKACTAASAGRSGTKLLEKQQAELRRRLGPWRVVATDAKFMFGI</sequence>